<evidence type="ECO:0000256" key="1">
    <source>
        <dbReference type="ARBA" id="ARBA00022908"/>
    </source>
</evidence>
<accession>A0A2K8KYY9</accession>
<evidence type="ECO:0000313" key="5">
    <source>
        <dbReference type="Proteomes" id="UP000231701"/>
    </source>
</evidence>
<dbReference type="InterPro" id="IPR011010">
    <property type="entry name" value="DNA_brk_join_enz"/>
</dbReference>
<protein>
    <submittedName>
        <fullName evidence="4">Phage integrase family protein</fullName>
    </submittedName>
</protein>
<dbReference type="GO" id="GO:0015074">
    <property type="term" value="P:DNA integration"/>
    <property type="evidence" value="ECO:0007669"/>
    <property type="project" value="UniProtKB-KW"/>
</dbReference>
<name>A0A2K8KYY9_MARES</name>
<dbReference type="PANTHER" id="PTHR30349:SF94">
    <property type="entry name" value="INTEGRASE_RECOMBINASE HI_1414-RELATED"/>
    <property type="match status" value="1"/>
</dbReference>
<proteinExistence type="predicted"/>
<dbReference type="KEGG" id="maes:Ga0123461_0693"/>
<dbReference type="InterPro" id="IPR002104">
    <property type="entry name" value="Integrase_catalytic"/>
</dbReference>
<dbReference type="PANTHER" id="PTHR30349">
    <property type="entry name" value="PHAGE INTEGRASE-RELATED"/>
    <property type="match status" value="1"/>
</dbReference>
<gene>
    <name evidence="4" type="ORF">Ga0123461_0693</name>
</gene>
<dbReference type="RefSeq" id="WP_100277048.1">
    <property type="nucleotide sequence ID" value="NZ_CP018799.1"/>
</dbReference>
<dbReference type="PROSITE" id="PS51898">
    <property type="entry name" value="TYR_RECOMBINASE"/>
    <property type="match status" value="1"/>
</dbReference>
<dbReference type="OrthoDB" id="5293731at2"/>
<dbReference type="InterPro" id="IPR013762">
    <property type="entry name" value="Integrase-like_cat_sf"/>
</dbReference>
<dbReference type="InterPro" id="IPR050090">
    <property type="entry name" value="Tyrosine_recombinase_XerCD"/>
</dbReference>
<dbReference type="EMBL" id="CP018799">
    <property type="protein sequence ID" value="ATX79119.1"/>
    <property type="molecule type" value="Genomic_DNA"/>
</dbReference>
<keyword evidence="5" id="KW-1185">Reference proteome</keyword>
<evidence type="ECO:0000256" key="2">
    <source>
        <dbReference type="ARBA" id="ARBA00023172"/>
    </source>
</evidence>
<organism evidence="4 5">
    <name type="scientific">Mariprofundus aestuarium</name>
    <dbReference type="NCBI Taxonomy" id="1921086"/>
    <lineage>
        <taxon>Bacteria</taxon>
        <taxon>Pseudomonadati</taxon>
        <taxon>Pseudomonadota</taxon>
        <taxon>Candidatius Mariprofundia</taxon>
        <taxon>Mariprofundales</taxon>
        <taxon>Mariprofundaceae</taxon>
        <taxon>Mariprofundus</taxon>
    </lineage>
</organism>
<dbReference type="Gene3D" id="1.10.443.10">
    <property type="entry name" value="Intergrase catalytic core"/>
    <property type="match status" value="1"/>
</dbReference>
<keyword evidence="1" id="KW-0229">DNA integration</keyword>
<dbReference type="Pfam" id="PF00589">
    <property type="entry name" value="Phage_integrase"/>
    <property type="match status" value="1"/>
</dbReference>
<sequence length="353" mass="40080">MAIIERNGNFRVQVGKRINGKYTILFDATYDSKEEATAVEGVKKLKLKEGELGDYRSAKKVTLSDLLLRYKKEIVPHVTNYPNRENSKIEGIRKRKFAKNTVAKLKPIHFSQYRDERRLEKGRGGGLIKKKTIKEELALMARVLDYAASEWEVSLPAGNPVNVRTLLKLLPNDSIKRKPLPRDDNGKSYGSERELIKACAAYADGELALYMRFAIETSCRRSALVDLKWENISIDKRIAVVRQKGRSKDETYKVPLTRRAIATLNRLGVKKAGKVFSWTHPDSINTALNRACERAGIEKITPHQLRHEATTRAQARRWTSAEVKALTGHKTTQMLDNYGHLGAEDILPLMKNK</sequence>
<evidence type="ECO:0000313" key="4">
    <source>
        <dbReference type="EMBL" id="ATX79119.1"/>
    </source>
</evidence>
<feature type="domain" description="Tyr recombinase" evidence="3">
    <location>
        <begin position="175"/>
        <end position="351"/>
    </location>
</feature>
<evidence type="ECO:0000259" key="3">
    <source>
        <dbReference type="PROSITE" id="PS51898"/>
    </source>
</evidence>
<reference evidence="4 5" key="1">
    <citation type="submission" date="2016-12" db="EMBL/GenBank/DDBJ databases">
        <title>Isolation and genomic insights into novel planktonic Zetaproteobacteria from stratified waters of the Chesapeake Bay.</title>
        <authorList>
            <person name="McAllister S.M."/>
            <person name="Kato S."/>
            <person name="Chan C.S."/>
            <person name="Chiu B.K."/>
            <person name="Field E.K."/>
        </authorList>
    </citation>
    <scope>NUCLEOTIDE SEQUENCE [LARGE SCALE GENOMIC DNA]</scope>
    <source>
        <strain evidence="4 5">CP-5</strain>
    </source>
</reference>
<dbReference type="Proteomes" id="UP000231701">
    <property type="component" value="Chromosome"/>
</dbReference>
<dbReference type="GO" id="GO:0006310">
    <property type="term" value="P:DNA recombination"/>
    <property type="evidence" value="ECO:0007669"/>
    <property type="project" value="UniProtKB-KW"/>
</dbReference>
<dbReference type="SUPFAM" id="SSF56349">
    <property type="entry name" value="DNA breaking-rejoining enzymes"/>
    <property type="match status" value="1"/>
</dbReference>
<dbReference type="CDD" id="cd00796">
    <property type="entry name" value="INT_Rci_Hp1_C"/>
    <property type="match status" value="1"/>
</dbReference>
<keyword evidence="2" id="KW-0233">DNA recombination</keyword>
<dbReference type="GO" id="GO:0003677">
    <property type="term" value="F:DNA binding"/>
    <property type="evidence" value="ECO:0007669"/>
    <property type="project" value="InterPro"/>
</dbReference>
<dbReference type="AlphaFoldDB" id="A0A2K8KYY9"/>